<dbReference type="Proteomes" id="UP001154312">
    <property type="component" value="Unassembled WGS sequence"/>
</dbReference>
<feature type="domain" description="DUF2229" evidence="1">
    <location>
        <begin position="1"/>
        <end position="204"/>
    </location>
</feature>
<sequence>MWRTFFEELGAEVVLSSPSTRVTLTQGLKHAVDEVCLPVKLFFGHVLDLTGKVDFIFLPRMVSVEHRKYICPKFLGLPDMIRRLDGLPDLIGVDVNLYRKNRDLYTAINKVGSLFTGNKFKIFRAYRNSVKTLQKYCRLLQMGLMPAEALAVLENNVGDKPLGYPLEMNVAVIGHPYNIYDPYISMNLVGRLKEMGANVLTAEHVPEKILRSNAARLPKKLFWSLGHRMIGAAYHYLDRQDISGVVHVAAFGCGPDSMTGELIERHARALRAPFLNLTLDEHTGEAGIVTRLEAFLDMVRWKKAEAAGL</sequence>
<evidence type="ECO:0000313" key="2">
    <source>
        <dbReference type="EMBL" id="MDF9408982.1"/>
    </source>
</evidence>
<reference evidence="2" key="1">
    <citation type="submission" date="2022-02" db="EMBL/GenBank/DDBJ databases">
        <authorList>
            <person name="Leng L."/>
        </authorList>
    </citation>
    <scope>NUCLEOTIDE SEQUENCE</scope>
    <source>
        <strain evidence="2">JI</strain>
    </source>
</reference>
<keyword evidence="3" id="KW-1185">Reference proteome</keyword>
<dbReference type="AlphaFoldDB" id="A0A9X4JWC8"/>
<dbReference type="InterPro" id="IPR018709">
    <property type="entry name" value="CoA_activase_DUF2229"/>
</dbReference>
<accession>A0A9X4JWC8</accession>
<comment type="caution">
    <text evidence="2">The sequence shown here is derived from an EMBL/GenBank/DDBJ whole genome shotgun (WGS) entry which is preliminary data.</text>
</comment>
<dbReference type="InterPro" id="IPR051805">
    <property type="entry name" value="Dehydratase_Activator_Redct"/>
</dbReference>
<dbReference type="Pfam" id="PF09989">
    <property type="entry name" value="DUF2229"/>
    <property type="match status" value="1"/>
</dbReference>
<dbReference type="PANTHER" id="PTHR32329:SF2">
    <property type="entry name" value="BIFUNCTIONAL PROTEIN [INCLUDES 2-HYDROXYACYL-COA DEHYDRATASE (N-TER) AND ITS ACTIVATOR DOMAIN (C_TERM)"/>
    <property type="match status" value="1"/>
</dbReference>
<evidence type="ECO:0000313" key="3">
    <source>
        <dbReference type="Proteomes" id="UP001154312"/>
    </source>
</evidence>
<proteinExistence type="predicted"/>
<gene>
    <name evidence="2" type="ORF">L7E55_11530</name>
</gene>
<name>A0A9X4JWC8_9FIRM</name>
<dbReference type="EMBL" id="JAKOAV010000021">
    <property type="protein sequence ID" value="MDF9408982.1"/>
    <property type="molecule type" value="Genomic_DNA"/>
</dbReference>
<dbReference type="Gene3D" id="3.40.50.11900">
    <property type="match status" value="1"/>
</dbReference>
<protein>
    <submittedName>
        <fullName evidence="2">Acyl-CoA dehydratase activase-related protein</fullName>
    </submittedName>
</protein>
<organism evidence="2 3">
    <name type="scientific">Pelotomaculum isophthalicicum JI</name>
    <dbReference type="NCBI Taxonomy" id="947010"/>
    <lineage>
        <taxon>Bacteria</taxon>
        <taxon>Bacillati</taxon>
        <taxon>Bacillota</taxon>
        <taxon>Clostridia</taxon>
        <taxon>Eubacteriales</taxon>
        <taxon>Desulfotomaculaceae</taxon>
        <taxon>Pelotomaculum</taxon>
    </lineage>
</organism>
<dbReference type="PANTHER" id="PTHR32329">
    <property type="entry name" value="BIFUNCTIONAL PROTEIN [INCLUDES 2-HYDROXYACYL-COA DEHYDRATASE (N-TER) AND ITS ACTIVATOR DOMAIN (C_TERM)-RELATED"/>
    <property type="match status" value="1"/>
</dbReference>
<evidence type="ECO:0000259" key="1">
    <source>
        <dbReference type="Pfam" id="PF09989"/>
    </source>
</evidence>